<evidence type="ECO:0000313" key="7">
    <source>
        <dbReference type="EMBL" id="BAU55000.1"/>
    </source>
</evidence>
<accession>A0A110B009</accession>
<dbReference type="PANTHER" id="PTHR38039">
    <property type="entry name" value="TOXIN YOEB"/>
    <property type="match status" value="1"/>
</dbReference>
<evidence type="ECO:0000313" key="8">
    <source>
        <dbReference type="Proteomes" id="UP000218263"/>
    </source>
</evidence>
<sequence>MEVIYTPRAVEELKYWKKSGNRAIQDKIQKLINAIQENPFEGIGKPEPLKYQLSGAWSRRITNEHRLVYEVNEKNEIVILTVFSLKGHY</sequence>
<name>A0A110B009_9SPHI</name>
<dbReference type="InterPro" id="IPR007712">
    <property type="entry name" value="RelE/ParE_toxin"/>
</dbReference>
<dbReference type="SUPFAM" id="SSF143011">
    <property type="entry name" value="RelE-like"/>
    <property type="match status" value="1"/>
</dbReference>
<dbReference type="Gene3D" id="3.30.2310.20">
    <property type="entry name" value="RelE-like"/>
    <property type="match status" value="1"/>
</dbReference>
<dbReference type="EMBL" id="AP017313">
    <property type="protein sequence ID" value="BAU55000.1"/>
    <property type="molecule type" value="Genomic_DNA"/>
</dbReference>
<evidence type="ECO:0000256" key="4">
    <source>
        <dbReference type="ARBA" id="ARBA00022759"/>
    </source>
</evidence>
<keyword evidence="2" id="KW-1277">Toxin-antitoxin system</keyword>
<dbReference type="GO" id="GO:0006401">
    <property type="term" value="P:RNA catabolic process"/>
    <property type="evidence" value="ECO:0007669"/>
    <property type="project" value="InterPro"/>
</dbReference>
<dbReference type="InterPro" id="IPR009614">
    <property type="entry name" value="YoeB_toxin"/>
</dbReference>
<dbReference type="OrthoDB" id="9801102at2"/>
<dbReference type="GO" id="GO:0016787">
    <property type="term" value="F:hydrolase activity"/>
    <property type="evidence" value="ECO:0007669"/>
    <property type="project" value="UniProtKB-KW"/>
</dbReference>
<dbReference type="PANTHER" id="PTHR38039:SF1">
    <property type="entry name" value="TOXIN YOEB"/>
    <property type="match status" value="1"/>
</dbReference>
<dbReference type="Proteomes" id="UP000218263">
    <property type="component" value="Chromosome"/>
</dbReference>
<proteinExistence type="inferred from homology"/>
<keyword evidence="5 7" id="KW-0378">Hydrolase</keyword>
<keyword evidence="3" id="KW-0540">Nuclease</keyword>
<gene>
    <name evidence="7" type="primary">yoeB_2</name>
    <name evidence="7" type="ORF">MgSA37_03180</name>
</gene>
<comment type="similarity">
    <text evidence="1">Belongs to the YoeB family.</text>
</comment>
<dbReference type="GO" id="GO:0004519">
    <property type="term" value="F:endonuclease activity"/>
    <property type="evidence" value="ECO:0007669"/>
    <property type="project" value="UniProtKB-KW"/>
</dbReference>
<protein>
    <recommendedName>
        <fullName evidence="6">Putative mRNA interferase YoeB</fullName>
    </recommendedName>
</protein>
<keyword evidence="8" id="KW-1185">Reference proteome</keyword>
<dbReference type="InterPro" id="IPR035093">
    <property type="entry name" value="RelE/ParE_toxin_dom_sf"/>
</dbReference>
<reference evidence="7 8" key="1">
    <citation type="submission" date="2015-12" db="EMBL/GenBank/DDBJ databases">
        <title>Genome sequence of Mucilaginibacter gotjawali.</title>
        <authorList>
            <person name="Lee J.S."/>
            <person name="Lee K.C."/>
            <person name="Kim K.K."/>
            <person name="Lee B.W."/>
        </authorList>
    </citation>
    <scope>NUCLEOTIDE SEQUENCE [LARGE SCALE GENOMIC DNA]</scope>
    <source>
        <strain evidence="7 8">SA3-7</strain>
    </source>
</reference>
<dbReference type="GO" id="GO:0045892">
    <property type="term" value="P:negative regulation of DNA-templated transcription"/>
    <property type="evidence" value="ECO:0007669"/>
    <property type="project" value="TreeGrafter"/>
</dbReference>
<evidence type="ECO:0000256" key="3">
    <source>
        <dbReference type="ARBA" id="ARBA00022722"/>
    </source>
</evidence>
<evidence type="ECO:0000256" key="6">
    <source>
        <dbReference type="ARBA" id="ARBA00030388"/>
    </source>
</evidence>
<dbReference type="AlphaFoldDB" id="A0A110B009"/>
<dbReference type="NCBIfam" id="TIGR02385">
    <property type="entry name" value="RelE_StbE"/>
    <property type="match status" value="1"/>
</dbReference>
<dbReference type="RefSeq" id="WP_096353142.1">
    <property type="nucleotide sequence ID" value="NZ_AP017313.1"/>
</dbReference>
<organism evidence="7 8">
    <name type="scientific">Mucilaginibacter gotjawali</name>
    <dbReference type="NCBI Taxonomy" id="1550579"/>
    <lineage>
        <taxon>Bacteria</taxon>
        <taxon>Pseudomonadati</taxon>
        <taxon>Bacteroidota</taxon>
        <taxon>Sphingobacteriia</taxon>
        <taxon>Sphingobacteriales</taxon>
        <taxon>Sphingobacteriaceae</taxon>
        <taxon>Mucilaginibacter</taxon>
    </lineage>
</organism>
<dbReference type="Pfam" id="PF06769">
    <property type="entry name" value="YoeB_toxin"/>
    <property type="match status" value="1"/>
</dbReference>
<evidence type="ECO:0000256" key="1">
    <source>
        <dbReference type="ARBA" id="ARBA00008172"/>
    </source>
</evidence>
<dbReference type="NCBIfam" id="TIGR02116">
    <property type="entry name" value="toxin_Txe_YoeB"/>
    <property type="match status" value="1"/>
</dbReference>
<dbReference type="KEGG" id="mgot:MgSA37_03180"/>
<evidence type="ECO:0000256" key="5">
    <source>
        <dbReference type="ARBA" id="ARBA00022801"/>
    </source>
</evidence>
<keyword evidence="4" id="KW-0255">Endonuclease</keyword>
<evidence type="ECO:0000256" key="2">
    <source>
        <dbReference type="ARBA" id="ARBA00022649"/>
    </source>
</evidence>